<dbReference type="GO" id="GO:0071949">
    <property type="term" value="F:FAD binding"/>
    <property type="evidence" value="ECO:0007669"/>
    <property type="project" value="InterPro"/>
</dbReference>
<evidence type="ECO:0000259" key="4">
    <source>
        <dbReference type="Pfam" id="PF01494"/>
    </source>
</evidence>
<dbReference type="PANTHER" id="PTHR43004:SF19">
    <property type="entry name" value="BINDING MONOOXYGENASE, PUTATIVE (JCVI)-RELATED"/>
    <property type="match status" value="1"/>
</dbReference>
<dbReference type="InterPro" id="IPR002938">
    <property type="entry name" value="FAD-bd"/>
</dbReference>
<gene>
    <name evidence="5" type="ORF">FXF65_05800</name>
</gene>
<dbReference type="Proteomes" id="UP000322634">
    <property type="component" value="Unassembled WGS sequence"/>
</dbReference>
<accession>A0A5D0UHG4</accession>
<dbReference type="RefSeq" id="WP_148348650.1">
    <property type="nucleotide sequence ID" value="NZ_JBHSBF010000003.1"/>
</dbReference>
<dbReference type="InterPro" id="IPR036188">
    <property type="entry name" value="FAD/NAD-bd_sf"/>
</dbReference>
<dbReference type="Gene3D" id="3.40.30.120">
    <property type="match status" value="1"/>
</dbReference>
<dbReference type="GO" id="GO:0016709">
    <property type="term" value="F:oxidoreductase activity, acting on paired donors, with incorporation or reduction of molecular oxygen, NAD(P)H as one donor, and incorporation of one atom of oxygen"/>
    <property type="evidence" value="ECO:0007669"/>
    <property type="project" value="UniProtKB-ARBA"/>
</dbReference>
<organism evidence="5 6">
    <name type="scientific">Actinomadura syzygii</name>
    <dbReference type="NCBI Taxonomy" id="1427538"/>
    <lineage>
        <taxon>Bacteria</taxon>
        <taxon>Bacillati</taxon>
        <taxon>Actinomycetota</taxon>
        <taxon>Actinomycetes</taxon>
        <taxon>Streptosporangiales</taxon>
        <taxon>Thermomonosporaceae</taxon>
        <taxon>Actinomadura</taxon>
    </lineage>
</organism>
<dbReference type="Pfam" id="PF21274">
    <property type="entry name" value="Rng_hyd_C"/>
    <property type="match status" value="1"/>
</dbReference>
<dbReference type="PRINTS" id="PR00420">
    <property type="entry name" value="RNGMNOXGNASE"/>
</dbReference>
<keyword evidence="3" id="KW-0274">FAD</keyword>
<keyword evidence="2" id="KW-0285">Flavoprotein</keyword>
<sequence length="486" mass="52067">MSERVIVAGAGPVGLMLAVELGLAGAEAVVLEGRDRPNERSRGMVVNAAVVELLDQRGVMDRLRPHGLEFPRAHFAQLWLGPERLRDKHAYAFAIPHSRIEAELAARARELGVDVRYDAEIVALDQGANGVTVKTRSGESFEGAYLVGCDGTDSTVRGLAGIGFPGDELPFRGILGDVPVEPGDPLFTLLGAHENDGGLFAVGPVDPHTLRVMAGEFGVEAVPNDTPVTYDELRESFERLSGAKLTGGEARWLSRWNAPTRHAERYRSGRVLLAGDAAHVHFPLGGQALSTGIEDAVNLGWKLGADVLGRAPDGLLDTYHDERHPVGARACLTTRAQVALMHPLSAVSPLRQVLAELIAYDDVNEHFVKMVGGLDVRYDYPYEAGDHPLLGRRLPQVSAGETPIARLLETGRGLFLEFAADSGRTGEVAAWSGHVDTVTAPATPEIDAAALLLRPDGRVAWATREPSGADGLATALRTWFGEPTRS</sequence>
<dbReference type="SUPFAM" id="SSF51905">
    <property type="entry name" value="FAD/NAD(P)-binding domain"/>
    <property type="match status" value="1"/>
</dbReference>
<proteinExistence type="predicted"/>
<evidence type="ECO:0000313" key="6">
    <source>
        <dbReference type="Proteomes" id="UP000322634"/>
    </source>
</evidence>
<evidence type="ECO:0000313" key="5">
    <source>
        <dbReference type="EMBL" id="TYC17507.1"/>
    </source>
</evidence>
<protein>
    <recommendedName>
        <fullName evidence="4">FAD-binding domain-containing protein</fullName>
    </recommendedName>
</protein>
<evidence type="ECO:0000256" key="1">
    <source>
        <dbReference type="ARBA" id="ARBA00001974"/>
    </source>
</evidence>
<dbReference type="OrthoDB" id="8670884at2"/>
<dbReference type="PANTHER" id="PTHR43004">
    <property type="entry name" value="TRK SYSTEM POTASSIUM UPTAKE PROTEIN"/>
    <property type="match status" value="1"/>
</dbReference>
<reference evidence="5 6" key="1">
    <citation type="submission" date="2019-08" db="EMBL/GenBank/DDBJ databases">
        <title>Actinomadura sp. nov. CYP1-5 isolated from mountain soil.</title>
        <authorList>
            <person name="Songsumanus A."/>
            <person name="Kuncharoen N."/>
            <person name="Kudo T."/>
            <person name="Yuki M."/>
            <person name="Igarashi Y."/>
            <person name="Tanasupawat S."/>
        </authorList>
    </citation>
    <scope>NUCLEOTIDE SEQUENCE [LARGE SCALE GENOMIC DNA]</scope>
    <source>
        <strain evidence="5 6">GKU157</strain>
    </source>
</reference>
<dbReference type="Gene3D" id="3.50.50.60">
    <property type="entry name" value="FAD/NAD(P)-binding domain"/>
    <property type="match status" value="2"/>
</dbReference>
<dbReference type="AlphaFoldDB" id="A0A5D0UHG4"/>
<dbReference type="EMBL" id="VSFF01000002">
    <property type="protein sequence ID" value="TYC17507.1"/>
    <property type="molecule type" value="Genomic_DNA"/>
</dbReference>
<feature type="domain" description="FAD-binding" evidence="4">
    <location>
        <begin position="4"/>
        <end position="330"/>
    </location>
</feature>
<name>A0A5D0UHG4_9ACTN</name>
<dbReference type="Pfam" id="PF01494">
    <property type="entry name" value="FAD_binding_3"/>
    <property type="match status" value="1"/>
</dbReference>
<evidence type="ECO:0000256" key="2">
    <source>
        <dbReference type="ARBA" id="ARBA00022630"/>
    </source>
</evidence>
<evidence type="ECO:0000256" key="3">
    <source>
        <dbReference type="ARBA" id="ARBA00022827"/>
    </source>
</evidence>
<comment type="caution">
    <text evidence="5">The sequence shown here is derived from an EMBL/GenBank/DDBJ whole genome shotgun (WGS) entry which is preliminary data.</text>
</comment>
<dbReference type="InterPro" id="IPR050641">
    <property type="entry name" value="RIFMO-like"/>
</dbReference>
<comment type="cofactor">
    <cofactor evidence="1">
        <name>FAD</name>
        <dbReference type="ChEBI" id="CHEBI:57692"/>
    </cofactor>
</comment>
<keyword evidence="6" id="KW-1185">Reference proteome</keyword>